<dbReference type="EMBL" id="BMMU01000007">
    <property type="protein sequence ID" value="GGJ29839.1"/>
    <property type="molecule type" value="Genomic_DNA"/>
</dbReference>
<dbReference type="Pfam" id="PF01965">
    <property type="entry name" value="DJ-1_PfpI"/>
    <property type="match status" value="1"/>
</dbReference>
<dbReference type="AlphaFoldDB" id="A0A917KW86"/>
<evidence type="ECO:0000313" key="3">
    <source>
        <dbReference type="Proteomes" id="UP000625682"/>
    </source>
</evidence>
<gene>
    <name evidence="2" type="ORF">GCM10012282_28100</name>
</gene>
<dbReference type="InterPro" id="IPR029062">
    <property type="entry name" value="Class_I_gatase-like"/>
</dbReference>
<dbReference type="Gene3D" id="3.40.50.880">
    <property type="match status" value="1"/>
</dbReference>
<proteinExistence type="predicted"/>
<evidence type="ECO:0000313" key="2">
    <source>
        <dbReference type="EMBL" id="GGJ29839.1"/>
    </source>
</evidence>
<organism evidence="2 3">
    <name type="scientific">Streptomyces lacrimifluminis</name>
    <dbReference type="NCBI Taxonomy" id="1500077"/>
    <lineage>
        <taxon>Bacteria</taxon>
        <taxon>Bacillati</taxon>
        <taxon>Actinomycetota</taxon>
        <taxon>Actinomycetes</taxon>
        <taxon>Kitasatosporales</taxon>
        <taxon>Streptomycetaceae</taxon>
        <taxon>Streptomyces</taxon>
    </lineage>
</organism>
<sequence length="214" mass="22867">MTSSLTIGVYVFEDAEELDVVGPWEVLGFRAGHVAEFPVRLLAVGREEGVVRCSKGLRLVVDRSLATAPALDLLVHPGGDGTRPLAKDRAHLDRVRELHRRGTVLASVCTGSLVLAATGLLEGRPATTHGNHVERLAKIDGTVDVRADDRYVDDGDIVTSAGVSAGIDMALHLVGRLDSPEAAAQVRKGIQYDRPVSWSFPPAAGPGQGAWRRR</sequence>
<evidence type="ECO:0000259" key="1">
    <source>
        <dbReference type="Pfam" id="PF01965"/>
    </source>
</evidence>
<reference evidence="2" key="1">
    <citation type="journal article" date="2014" name="Int. J. Syst. Evol. Microbiol.">
        <title>Complete genome sequence of Corynebacterium casei LMG S-19264T (=DSM 44701T), isolated from a smear-ripened cheese.</title>
        <authorList>
            <consortium name="US DOE Joint Genome Institute (JGI-PGF)"/>
            <person name="Walter F."/>
            <person name="Albersmeier A."/>
            <person name="Kalinowski J."/>
            <person name="Ruckert C."/>
        </authorList>
    </citation>
    <scope>NUCLEOTIDE SEQUENCE</scope>
    <source>
        <strain evidence="2">CGMCC 4.7272</strain>
    </source>
</reference>
<dbReference type="PANTHER" id="PTHR43130">
    <property type="entry name" value="ARAC-FAMILY TRANSCRIPTIONAL REGULATOR"/>
    <property type="match status" value="1"/>
</dbReference>
<dbReference type="PANTHER" id="PTHR43130:SF3">
    <property type="entry name" value="HTH-TYPE TRANSCRIPTIONAL REGULATOR RV1931C"/>
    <property type="match status" value="1"/>
</dbReference>
<protein>
    <submittedName>
        <fullName evidence="2">Transcription regulator, AraC family protein</fullName>
    </submittedName>
</protein>
<feature type="domain" description="DJ-1/PfpI" evidence="1">
    <location>
        <begin position="7"/>
        <end position="174"/>
    </location>
</feature>
<dbReference type="InterPro" id="IPR002818">
    <property type="entry name" value="DJ-1/PfpI"/>
</dbReference>
<dbReference type="CDD" id="cd03139">
    <property type="entry name" value="GATase1_PfpI_2"/>
    <property type="match status" value="1"/>
</dbReference>
<dbReference type="Proteomes" id="UP000625682">
    <property type="component" value="Unassembled WGS sequence"/>
</dbReference>
<dbReference type="RefSeq" id="WP_189147656.1">
    <property type="nucleotide sequence ID" value="NZ_BAABER010000008.1"/>
</dbReference>
<reference evidence="2" key="2">
    <citation type="submission" date="2020-09" db="EMBL/GenBank/DDBJ databases">
        <authorList>
            <person name="Sun Q."/>
            <person name="Zhou Y."/>
        </authorList>
    </citation>
    <scope>NUCLEOTIDE SEQUENCE</scope>
    <source>
        <strain evidence="2">CGMCC 4.7272</strain>
    </source>
</reference>
<accession>A0A917KW86</accession>
<keyword evidence="3" id="KW-1185">Reference proteome</keyword>
<name>A0A917KW86_9ACTN</name>
<dbReference type="InterPro" id="IPR052158">
    <property type="entry name" value="INH-QAR"/>
</dbReference>
<dbReference type="SUPFAM" id="SSF52317">
    <property type="entry name" value="Class I glutamine amidotransferase-like"/>
    <property type="match status" value="1"/>
</dbReference>
<comment type="caution">
    <text evidence="2">The sequence shown here is derived from an EMBL/GenBank/DDBJ whole genome shotgun (WGS) entry which is preliminary data.</text>
</comment>